<dbReference type="EMBL" id="CAJNOC010000515">
    <property type="protein sequence ID" value="CAF0770748.1"/>
    <property type="molecule type" value="Genomic_DNA"/>
</dbReference>
<proteinExistence type="predicted"/>
<evidence type="ECO:0000256" key="1">
    <source>
        <dbReference type="SAM" id="MobiDB-lite"/>
    </source>
</evidence>
<evidence type="ECO:0000313" key="2">
    <source>
        <dbReference type="EMBL" id="CAF0770748.1"/>
    </source>
</evidence>
<accession>A0A813QRY7</accession>
<sequence length="176" mass="19737">MPKFWEKFLEKLLDTIPGVSQIKSIVHLMSGDNKKAEKTQKNFTDKCIGVSQLKSLYQVATGDFKGALKTQEKFFKNVDFLTDYIPLTGLLKTLVTLMVGNKDKAFKNWKRSGVIPNALSSILGTPYCDPKESEENYFYYLGGLKDDLDTSSDEDDKSDSSSNDDDKSDSSSDEDD</sequence>
<dbReference type="AlphaFoldDB" id="A0A813QRY7"/>
<evidence type="ECO:0000313" key="3">
    <source>
        <dbReference type="Proteomes" id="UP000663879"/>
    </source>
</evidence>
<dbReference type="PANTHER" id="PTHR34494:SF1">
    <property type="entry name" value="PROTEIN CBG25024"/>
    <property type="match status" value="1"/>
</dbReference>
<reference evidence="2" key="1">
    <citation type="submission" date="2021-02" db="EMBL/GenBank/DDBJ databases">
        <authorList>
            <person name="Nowell W R."/>
        </authorList>
    </citation>
    <scope>NUCLEOTIDE SEQUENCE</scope>
    <source>
        <strain evidence="2">Ploen Becks lab</strain>
    </source>
</reference>
<dbReference type="PANTHER" id="PTHR34494">
    <property type="entry name" value="PROTEIN CBG25024"/>
    <property type="match status" value="1"/>
</dbReference>
<keyword evidence="3" id="KW-1185">Reference proteome</keyword>
<dbReference type="OrthoDB" id="6162903at2759"/>
<organism evidence="2 3">
    <name type="scientific">Brachionus calyciflorus</name>
    <dbReference type="NCBI Taxonomy" id="104777"/>
    <lineage>
        <taxon>Eukaryota</taxon>
        <taxon>Metazoa</taxon>
        <taxon>Spiralia</taxon>
        <taxon>Gnathifera</taxon>
        <taxon>Rotifera</taxon>
        <taxon>Eurotatoria</taxon>
        <taxon>Monogononta</taxon>
        <taxon>Pseudotrocha</taxon>
        <taxon>Ploima</taxon>
        <taxon>Brachionidae</taxon>
        <taxon>Brachionus</taxon>
    </lineage>
</organism>
<feature type="region of interest" description="Disordered" evidence="1">
    <location>
        <begin position="149"/>
        <end position="176"/>
    </location>
</feature>
<dbReference type="Proteomes" id="UP000663879">
    <property type="component" value="Unassembled WGS sequence"/>
</dbReference>
<name>A0A813QRY7_9BILA</name>
<gene>
    <name evidence="2" type="ORF">OXX778_LOCUS4938</name>
</gene>
<comment type="caution">
    <text evidence="2">The sequence shown here is derived from an EMBL/GenBank/DDBJ whole genome shotgun (WGS) entry which is preliminary data.</text>
</comment>
<protein>
    <submittedName>
        <fullName evidence="2">Uncharacterized protein</fullName>
    </submittedName>
</protein>
<feature type="compositionally biased region" description="Acidic residues" evidence="1">
    <location>
        <begin position="149"/>
        <end position="163"/>
    </location>
</feature>